<accession>A0A6M6JJH2</accession>
<dbReference type="EMBL" id="CP053564">
    <property type="protein sequence ID" value="QJY48284.1"/>
    <property type="molecule type" value="Genomic_DNA"/>
</dbReference>
<sequence>MTGPLGLIAAASVLAAVAVPVAGAPAVLLLLPVAAVLLTALRLAEPTGGPAIHDRQLDLIVASGAGAAAVVLLAADLGGATHDLGLLAAVPAAVAVLALVAGTRRLWHARAVPGLLLLAWPAPWAAATAGEGPVTASVLAGVAAGLALGVAVRTRAVLRLGLAAAATAAGALAGVAAVPGPVLAAVAALALVVVAALVAVRARVTARRVAPGTPAPGTPAPGSPALDLPVRLDRRSTPAVPLRAAAAA</sequence>
<dbReference type="KEGG" id="pbro:HOP40_22860"/>
<feature type="transmembrane region" description="Helical" evidence="2">
    <location>
        <begin position="157"/>
        <end position="176"/>
    </location>
</feature>
<feature type="transmembrane region" description="Helical" evidence="2">
    <location>
        <begin position="109"/>
        <end position="127"/>
    </location>
</feature>
<keyword evidence="2" id="KW-0812">Transmembrane</keyword>
<dbReference type="Proteomes" id="UP000505377">
    <property type="component" value="Chromosome"/>
</dbReference>
<feature type="transmembrane region" description="Helical" evidence="2">
    <location>
        <begin position="84"/>
        <end position="102"/>
    </location>
</feature>
<evidence type="ECO:0000256" key="1">
    <source>
        <dbReference type="SAM" id="MobiDB-lite"/>
    </source>
</evidence>
<proteinExistence type="predicted"/>
<feature type="compositionally biased region" description="Pro residues" evidence="1">
    <location>
        <begin position="213"/>
        <end position="222"/>
    </location>
</feature>
<organism evidence="3 4">
    <name type="scientific">Pseudonocardia broussonetiae</name>
    <dbReference type="NCBI Taxonomy" id="2736640"/>
    <lineage>
        <taxon>Bacteria</taxon>
        <taxon>Bacillati</taxon>
        <taxon>Actinomycetota</taxon>
        <taxon>Actinomycetes</taxon>
        <taxon>Pseudonocardiales</taxon>
        <taxon>Pseudonocardiaceae</taxon>
        <taxon>Pseudonocardia</taxon>
    </lineage>
</organism>
<gene>
    <name evidence="3" type="ORF">HOP40_22860</name>
</gene>
<keyword evidence="4" id="KW-1185">Reference proteome</keyword>
<reference evidence="3 4" key="1">
    <citation type="submission" date="2020-05" db="EMBL/GenBank/DDBJ databases">
        <authorList>
            <person name="Mo P."/>
        </authorList>
    </citation>
    <scope>NUCLEOTIDE SEQUENCE [LARGE SCALE GENOMIC DNA]</scope>
    <source>
        <strain evidence="3 4">Gen01</strain>
    </source>
</reference>
<protein>
    <submittedName>
        <fullName evidence="3">Uncharacterized protein</fullName>
    </submittedName>
</protein>
<evidence type="ECO:0000256" key="2">
    <source>
        <dbReference type="SAM" id="Phobius"/>
    </source>
</evidence>
<feature type="transmembrane region" description="Helical" evidence="2">
    <location>
        <begin position="57"/>
        <end position="78"/>
    </location>
</feature>
<feature type="transmembrane region" description="Helical" evidence="2">
    <location>
        <begin position="133"/>
        <end position="152"/>
    </location>
</feature>
<evidence type="ECO:0000313" key="3">
    <source>
        <dbReference type="EMBL" id="QJY48284.1"/>
    </source>
</evidence>
<name>A0A6M6JJH2_9PSEU</name>
<dbReference type="RefSeq" id="WP_172161821.1">
    <property type="nucleotide sequence ID" value="NZ_CP053564.1"/>
</dbReference>
<keyword evidence="2" id="KW-1133">Transmembrane helix</keyword>
<evidence type="ECO:0000313" key="4">
    <source>
        <dbReference type="Proteomes" id="UP000505377"/>
    </source>
</evidence>
<feature type="transmembrane region" description="Helical" evidence="2">
    <location>
        <begin position="182"/>
        <end position="200"/>
    </location>
</feature>
<dbReference type="AlphaFoldDB" id="A0A6M6JJH2"/>
<keyword evidence="2" id="KW-0472">Membrane</keyword>
<feature type="region of interest" description="Disordered" evidence="1">
    <location>
        <begin position="209"/>
        <end position="229"/>
    </location>
</feature>